<reference evidence="1 2" key="1">
    <citation type="journal article" date="2019" name="Nat. Ecol. Evol.">
        <title>Megaphylogeny resolves global patterns of mushroom evolution.</title>
        <authorList>
            <person name="Varga T."/>
            <person name="Krizsan K."/>
            <person name="Foldi C."/>
            <person name="Dima B."/>
            <person name="Sanchez-Garcia M."/>
            <person name="Sanchez-Ramirez S."/>
            <person name="Szollosi G.J."/>
            <person name="Szarkandi J.G."/>
            <person name="Papp V."/>
            <person name="Albert L."/>
            <person name="Andreopoulos W."/>
            <person name="Angelini C."/>
            <person name="Antonin V."/>
            <person name="Barry K.W."/>
            <person name="Bougher N.L."/>
            <person name="Buchanan P."/>
            <person name="Buyck B."/>
            <person name="Bense V."/>
            <person name="Catcheside P."/>
            <person name="Chovatia M."/>
            <person name="Cooper J."/>
            <person name="Damon W."/>
            <person name="Desjardin D."/>
            <person name="Finy P."/>
            <person name="Geml J."/>
            <person name="Haridas S."/>
            <person name="Hughes K."/>
            <person name="Justo A."/>
            <person name="Karasinski D."/>
            <person name="Kautmanova I."/>
            <person name="Kiss B."/>
            <person name="Kocsube S."/>
            <person name="Kotiranta H."/>
            <person name="LaButti K.M."/>
            <person name="Lechner B.E."/>
            <person name="Liimatainen K."/>
            <person name="Lipzen A."/>
            <person name="Lukacs Z."/>
            <person name="Mihaltcheva S."/>
            <person name="Morgado L.N."/>
            <person name="Niskanen T."/>
            <person name="Noordeloos M.E."/>
            <person name="Ohm R.A."/>
            <person name="Ortiz-Santana B."/>
            <person name="Ovrebo C."/>
            <person name="Racz N."/>
            <person name="Riley R."/>
            <person name="Savchenko A."/>
            <person name="Shiryaev A."/>
            <person name="Soop K."/>
            <person name="Spirin V."/>
            <person name="Szebenyi C."/>
            <person name="Tomsovsky M."/>
            <person name="Tulloss R.E."/>
            <person name="Uehling J."/>
            <person name="Grigoriev I.V."/>
            <person name="Vagvolgyi C."/>
            <person name="Papp T."/>
            <person name="Martin F.M."/>
            <person name="Miettinen O."/>
            <person name="Hibbett D.S."/>
            <person name="Nagy L.G."/>
        </authorList>
    </citation>
    <scope>NUCLEOTIDE SEQUENCE [LARGE SCALE GENOMIC DNA]</scope>
    <source>
        <strain evidence="1 2">CBS 962.96</strain>
    </source>
</reference>
<evidence type="ECO:0000313" key="2">
    <source>
        <dbReference type="Proteomes" id="UP000297245"/>
    </source>
</evidence>
<dbReference type="OrthoDB" id="2953592at2759"/>
<keyword evidence="2" id="KW-1185">Reference proteome</keyword>
<protein>
    <submittedName>
        <fullName evidence="1">Uncharacterized protein</fullName>
    </submittedName>
</protein>
<gene>
    <name evidence="1" type="ORF">K435DRAFT_877767</name>
</gene>
<sequence>MLASQSPQSSQSFSLYKGITSPRNDGVEEYPVSELIKTLIHYAGVEVCSPTFQRFPLSSYEFISAARDTRDEINSLVTKVDSSSEDDEAWNCFERYTGLIDPTEDALLKFLDIVEKESRWLSPGDDGAFASVEDYQAWISQWADNRMGLYRCLSQLVVQNKTKPSEDYINSLLRQDTKAFMQYLYRRIEVALEDMKRNGKKVPPEASNALGSFRGMIEEFGSQPFNGPTADRATGLAFFKTKKIEHARDNGYELPSTFFETVKTLIGAITDLIRDKDKDSHVFDDQFGELRDQHKKDKLPPAAVDLKIVELLRLVRGVHRPFYGRAVTLIRLFREKKHVLESKGPESEHNKVYELVKTAITESASSIRSLPSLDIPEDQKASLKNKFSSAEQRITSKLDNKSCTDWQGKIKKAQEMDENHMKRFRETAPSEHPQHMKTITVTVLRGKTKINEFDCQMNTDMRMTTFLWHIATNCMKDRDQVMKNPIFKNNSGKVIDMDLDLKDPIVGQKVTLEI</sequence>
<evidence type="ECO:0000313" key="1">
    <source>
        <dbReference type="EMBL" id="THU77498.1"/>
    </source>
</evidence>
<proteinExistence type="predicted"/>
<name>A0A4S8KQ99_DENBC</name>
<dbReference type="EMBL" id="ML180420">
    <property type="protein sequence ID" value="THU77498.1"/>
    <property type="molecule type" value="Genomic_DNA"/>
</dbReference>
<dbReference type="AlphaFoldDB" id="A0A4S8KQ99"/>
<accession>A0A4S8KQ99</accession>
<dbReference type="Proteomes" id="UP000297245">
    <property type="component" value="Unassembled WGS sequence"/>
</dbReference>
<organism evidence="1 2">
    <name type="scientific">Dendrothele bispora (strain CBS 962.96)</name>
    <dbReference type="NCBI Taxonomy" id="1314807"/>
    <lineage>
        <taxon>Eukaryota</taxon>
        <taxon>Fungi</taxon>
        <taxon>Dikarya</taxon>
        <taxon>Basidiomycota</taxon>
        <taxon>Agaricomycotina</taxon>
        <taxon>Agaricomycetes</taxon>
        <taxon>Agaricomycetidae</taxon>
        <taxon>Agaricales</taxon>
        <taxon>Agaricales incertae sedis</taxon>
        <taxon>Dendrothele</taxon>
    </lineage>
</organism>